<dbReference type="CDD" id="cd00995">
    <property type="entry name" value="PBP2_NikA_DppA_OppA_like"/>
    <property type="match status" value="1"/>
</dbReference>
<name>A0A6B0YPZ7_9CHLR</name>
<feature type="chain" id="PRO_5025588250" evidence="5">
    <location>
        <begin position="31"/>
        <end position="572"/>
    </location>
</feature>
<comment type="caution">
    <text evidence="7">The sequence shown here is derived from an EMBL/GenBank/DDBJ whole genome shotgun (WGS) entry which is preliminary data.</text>
</comment>
<evidence type="ECO:0000313" key="7">
    <source>
        <dbReference type="EMBL" id="MXY93020.1"/>
    </source>
</evidence>
<evidence type="ECO:0000256" key="5">
    <source>
        <dbReference type="SAM" id="SignalP"/>
    </source>
</evidence>
<dbReference type="PANTHER" id="PTHR30290:SF10">
    <property type="entry name" value="PERIPLASMIC OLIGOPEPTIDE-BINDING PROTEIN-RELATED"/>
    <property type="match status" value="1"/>
</dbReference>
<gene>
    <name evidence="7" type="ORF">F4Y42_06165</name>
</gene>
<dbReference type="GO" id="GO:1904680">
    <property type="term" value="F:peptide transmembrane transporter activity"/>
    <property type="evidence" value="ECO:0007669"/>
    <property type="project" value="TreeGrafter"/>
</dbReference>
<keyword evidence="3" id="KW-0813">Transport</keyword>
<evidence type="ECO:0000256" key="3">
    <source>
        <dbReference type="ARBA" id="ARBA00022448"/>
    </source>
</evidence>
<dbReference type="InterPro" id="IPR039424">
    <property type="entry name" value="SBP_5"/>
</dbReference>
<evidence type="ECO:0000256" key="4">
    <source>
        <dbReference type="ARBA" id="ARBA00022729"/>
    </source>
</evidence>
<dbReference type="PIRSF" id="PIRSF002741">
    <property type="entry name" value="MppA"/>
    <property type="match status" value="1"/>
</dbReference>
<reference evidence="7" key="1">
    <citation type="submission" date="2019-09" db="EMBL/GenBank/DDBJ databases">
        <title>Characterisation of the sponge microbiome using genome-centric metagenomics.</title>
        <authorList>
            <person name="Engelberts J.P."/>
            <person name="Robbins S.J."/>
            <person name="De Goeij J.M."/>
            <person name="Aranda M."/>
            <person name="Bell S.C."/>
            <person name="Webster N.S."/>
        </authorList>
    </citation>
    <scope>NUCLEOTIDE SEQUENCE</scope>
    <source>
        <strain evidence="7">SB0664_bin_27</strain>
    </source>
</reference>
<dbReference type="Gene3D" id="3.40.190.10">
    <property type="entry name" value="Periplasmic binding protein-like II"/>
    <property type="match status" value="1"/>
</dbReference>
<accession>A0A6B0YPZ7</accession>
<dbReference type="Pfam" id="PF00496">
    <property type="entry name" value="SBP_bac_5"/>
    <property type="match status" value="1"/>
</dbReference>
<keyword evidence="4 5" id="KW-0732">Signal</keyword>
<dbReference type="PROSITE" id="PS51257">
    <property type="entry name" value="PROKAR_LIPOPROTEIN"/>
    <property type="match status" value="1"/>
</dbReference>
<feature type="domain" description="Solute-binding protein family 5" evidence="6">
    <location>
        <begin position="89"/>
        <end position="463"/>
    </location>
</feature>
<evidence type="ECO:0000256" key="2">
    <source>
        <dbReference type="ARBA" id="ARBA00005695"/>
    </source>
</evidence>
<dbReference type="InterPro" id="IPR030678">
    <property type="entry name" value="Peptide/Ni-bd"/>
</dbReference>
<dbReference type="AlphaFoldDB" id="A0A6B0YPZ7"/>
<evidence type="ECO:0000259" key="6">
    <source>
        <dbReference type="Pfam" id="PF00496"/>
    </source>
</evidence>
<dbReference type="Gene3D" id="3.90.76.10">
    <property type="entry name" value="Dipeptide-binding Protein, Domain 1"/>
    <property type="match status" value="1"/>
</dbReference>
<organism evidence="7">
    <name type="scientific">Caldilineaceae bacterium SB0664_bin_27</name>
    <dbReference type="NCBI Taxonomy" id="2605260"/>
    <lineage>
        <taxon>Bacteria</taxon>
        <taxon>Bacillati</taxon>
        <taxon>Chloroflexota</taxon>
        <taxon>Caldilineae</taxon>
        <taxon>Caldilineales</taxon>
        <taxon>Caldilineaceae</taxon>
    </lineage>
</organism>
<dbReference type="EMBL" id="VXRG01000053">
    <property type="protein sequence ID" value="MXY93020.1"/>
    <property type="molecule type" value="Genomic_DNA"/>
</dbReference>
<dbReference type="PANTHER" id="PTHR30290">
    <property type="entry name" value="PERIPLASMIC BINDING COMPONENT OF ABC TRANSPORTER"/>
    <property type="match status" value="1"/>
</dbReference>
<dbReference type="GO" id="GO:0042597">
    <property type="term" value="C:periplasmic space"/>
    <property type="evidence" value="ECO:0007669"/>
    <property type="project" value="UniProtKB-ARBA"/>
</dbReference>
<comment type="similarity">
    <text evidence="2">Belongs to the bacterial solute-binding protein 5 family.</text>
</comment>
<feature type="signal peptide" evidence="5">
    <location>
        <begin position="1"/>
        <end position="30"/>
    </location>
</feature>
<dbReference type="GO" id="GO:0030313">
    <property type="term" value="C:cell envelope"/>
    <property type="evidence" value="ECO:0007669"/>
    <property type="project" value="UniProtKB-SubCell"/>
</dbReference>
<protein>
    <submittedName>
        <fullName evidence="7">ABC transporter substrate-binding protein</fullName>
    </submittedName>
</protein>
<dbReference type="SUPFAM" id="SSF53850">
    <property type="entry name" value="Periplasmic binding protein-like II"/>
    <property type="match status" value="1"/>
</dbReference>
<evidence type="ECO:0000256" key="1">
    <source>
        <dbReference type="ARBA" id="ARBA00004196"/>
    </source>
</evidence>
<dbReference type="Gene3D" id="3.10.105.10">
    <property type="entry name" value="Dipeptide-binding Protein, Domain 3"/>
    <property type="match status" value="1"/>
</dbReference>
<dbReference type="GO" id="GO:0043190">
    <property type="term" value="C:ATP-binding cassette (ABC) transporter complex"/>
    <property type="evidence" value="ECO:0007669"/>
    <property type="project" value="InterPro"/>
</dbReference>
<proteinExistence type="inferred from homology"/>
<dbReference type="GO" id="GO:0015833">
    <property type="term" value="P:peptide transport"/>
    <property type="evidence" value="ECO:0007669"/>
    <property type="project" value="TreeGrafter"/>
</dbReference>
<comment type="subcellular location">
    <subcellularLocation>
        <location evidence="1">Cell envelope</location>
    </subcellularLocation>
</comment>
<dbReference type="InterPro" id="IPR000914">
    <property type="entry name" value="SBP_5_dom"/>
</dbReference>
<sequence>MKKHRRSLTYLFLFVLSLALMLQGCVPADAPEEAMAAPPSYDTPAEVQRMRFMGEPNAGFGGTCGFGVAQATRLVFWPIVNFTDDGQDYAPGLAASWEPNEDFSTWTFNIDPRAVWSDGTPVTAGQIKRSWEARYIPELQCGWGGAHFMMNAVVGEDEAWTNAEPGVAPDIPGISAPDDHTLVVEFTRPKPQVFSRLNHPTMFIFKPEPVLENPDPTVFPETMIGAGPFMYQEYDTEAGTALLVRSPTWWGDVTPQIDEIEFTPHIADRGSRVLAYLNDEFDFMGMDPGMWDQIKNTPSANDLLWDPTGGWYVLVIKSNKPPFDDINVRKAFIHAIDYDLVVETLLADAPAQLPVYQVLPPTFDCYQEKRPWTYDPELAVQELADSKYGGPENLPAINVRYWQKDILPAKIAQLYQQMWSQTLGVRVNLHQMGAWDAEFEKTVHLGRVSDGYSDLNPIEYLKSYGPSDGPVMCGVEGVEICESKCPDCVEQREAYAHIDELVAQLDGLTPNSPNYCEAINAAEDAINEDFHYVPLFDQRRVFLIKPWIKNALVPRTGFFVTGLENIVYVAER</sequence>